<keyword evidence="3" id="KW-1003">Cell membrane</keyword>
<evidence type="ECO:0000256" key="5">
    <source>
        <dbReference type="ARBA" id="ARBA00023136"/>
    </source>
</evidence>
<reference evidence="12 14" key="1">
    <citation type="journal article" date="2014" name="Curr. Biol.">
        <title>The genome of the clonal raider ant Cerapachys biroi.</title>
        <authorList>
            <person name="Oxley P.R."/>
            <person name="Ji L."/>
            <person name="Fetter-Pruneda I."/>
            <person name="McKenzie S.K."/>
            <person name="Li C."/>
            <person name="Hu H."/>
            <person name="Zhang G."/>
            <person name="Kronauer D.J."/>
        </authorList>
    </citation>
    <scope>NUCLEOTIDE SEQUENCE [LARGE SCALE GENOMIC DNA]</scope>
</reference>
<dbReference type="STRING" id="2015173.A0A026VU64"/>
<dbReference type="OMA" id="KYSPCAS"/>
<dbReference type="Proteomes" id="UP000279307">
    <property type="component" value="Chromosome 6"/>
</dbReference>
<keyword evidence="4" id="KW-0378">Hydrolase</keyword>
<dbReference type="PANTHER" id="PTHR12277">
    <property type="entry name" value="ALPHA/BETA HYDROLASE DOMAIN-CONTAINING PROTEIN"/>
    <property type="match status" value="1"/>
</dbReference>
<feature type="compositionally biased region" description="Low complexity" evidence="11">
    <location>
        <begin position="732"/>
        <end position="742"/>
    </location>
</feature>
<evidence type="ECO:0000256" key="9">
    <source>
        <dbReference type="ARBA" id="ARBA00046278"/>
    </source>
</evidence>
<feature type="compositionally biased region" description="Basic and acidic residues" evidence="11">
    <location>
        <begin position="325"/>
        <end position="339"/>
    </location>
</feature>
<sequence length="765" mass="84871">MNGLSLSELCCLFCCPPCPSRIADKLAFLPPEPTYTFVEDEGSKFSISLTERAEWQYTEREKESVEGFYARTSRGNRIACLFVRCSATARFTILFSHGNAVDLGQMSSFYLGLGSRINCNIFSYDYSGYGVSGGKPSEKNLYADIDAAWHALRTRYGISPENIILYGQSIGTVPTVDLAARYEVGAVVLHSPLMSGMRVAFPKTKRTWFFDAFTSIDKVPKVTSPVLVIHGTEDEVINFSHGLAIYERCPRAVEPLWVEGAGHNDVELYNQYLERLKQFVSVELQSPPTGEKTPVLPCDEESSFASVDDVFFFCEQQQAVNQDTYRSDSFKKTRSKEENPNPNEGNAKKSNVRSESKSSKQKDSSMDAKDKWQHEVPADTIIDCHGFKVYCPTKLMKKHTYLPKNLKNPFAQSQKNIVHRSLKNSFGQNHKETDSQRARTTLIDILVEDCRQCAIGEKSVASFSNASGDVKKDVTDCRGILTQPTAEKKSPGSRFKYNCIESALDSNSANKDSGQRYHNKISIVDNITKFRKPDATHGKAAEPAKKSLWNCTCSKMKRKNLEKCKEQERSDSTESFDSYNDAKQLKKKKSTCSPLKKLGRSSLSVGSDKITLNLPKYSPCASRLAASSKILSSDLAADPESPLHVPRSRSPSHVDVQADNDQASKPADEKRASMQASLSLNIQQFQKPRYTPRSRSVGDSCVTSPTSEATTVSYSPTGTEVLSLEEVGPHTSSAEGSGSSYSEVKEKLDADCSDKVRRATLETKC</sequence>
<reference evidence="13" key="2">
    <citation type="journal article" date="2018" name="Genome Res.">
        <title>The genomic architecture and molecular evolution of ant odorant receptors.</title>
        <authorList>
            <person name="McKenzie S.K."/>
            <person name="Kronauer D.J.C."/>
        </authorList>
    </citation>
    <scope>NUCLEOTIDE SEQUENCE [LARGE SCALE GENOMIC DNA]</scope>
    <source>
        <strain evidence="13">Clonal line C1</strain>
    </source>
</reference>
<feature type="region of interest" description="Disordered" evidence="11">
    <location>
        <begin position="324"/>
        <end position="371"/>
    </location>
</feature>
<dbReference type="InterPro" id="IPR029058">
    <property type="entry name" value="AB_hydrolase_fold"/>
</dbReference>
<feature type="compositionally biased region" description="Polar residues" evidence="11">
    <location>
        <begin position="701"/>
        <end position="720"/>
    </location>
</feature>
<evidence type="ECO:0000256" key="3">
    <source>
        <dbReference type="ARBA" id="ARBA00022475"/>
    </source>
</evidence>
<dbReference type="SUPFAM" id="SSF53474">
    <property type="entry name" value="alpha/beta-Hydrolases"/>
    <property type="match status" value="1"/>
</dbReference>
<evidence type="ECO:0000256" key="10">
    <source>
        <dbReference type="ARBA" id="ARBA00047337"/>
    </source>
</evidence>
<evidence type="ECO:0000256" key="4">
    <source>
        <dbReference type="ARBA" id="ARBA00022801"/>
    </source>
</evidence>
<dbReference type="GO" id="GO:0008474">
    <property type="term" value="F:palmitoyl-(protein) hydrolase activity"/>
    <property type="evidence" value="ECO:0007669"/>
    <property type="project" value="UniProtKB-EC"/>
</dbReference>
<evidence type="ECO:0000256" key="8">
    <source>
        <dbReference type="ARBA" id="ARBA00038397"/>
    </source>
</evidence>
<dbReference type="Proteomes" id="UP000053097">
    <property type="component" value="Unassembled WGS sequence"/>
</dbReference>
<dbReference type="Gene3D" id="3.40.50.1820">
    <property type="entry name" value="alpha/beta hydrolase"/>
    <property type="match status" value="1"/>
</dbReference>
<feature type="compositionally biased region" description="Basic and acidic residues" evidence="11">
    <location>
        <begin position="352"/>
        <end position="371"/>
    </location>
</feature>
<dbReference type="EC" id="3.1.2.22" evidence="2"/>
<dbReference type="GO" id="GO:0010008">
    <property type="term" value="C:endosome membrane"/>
    <property type="evidence" value="ECO:0007669"/>
    <property type="project" value="TreeGrafter"/>
</dbReference>
<dbReference type="OrthoDB" id="446723at2759"/>
<feature type="compositionally biased region" description="Polar residues" evidence="11">
    <location>
        <begin position="674"/>
        <end position="686"/>
    </location>
</feature>
<dbReference type="EMBL" id="KK107899">
    <property type="protein sequence ID" value="EZA47272.1"/>
    <property type="molecule type" value="Genomic_DNA"/>
</dbReference>
<accession>A0A026VU64</accession>
<comment type="catalytic activity">
    <reaction evidence="10">
        <text>S-hexadecanoyl-L-cysteinyl-[protein] + H2O = L-cysteinyl-[protein] + hexadecanoate + H(+)</text>
        <dbReference type="Rhea" id="RHEA:19233"/>
        <dbReference type="Rhea" id="RHEA-COMP:10131"/>
        <dbReference type="Rhea" id="RHEA-COMP:11032"/>
        <dbReference type="ChEBI" id="CHEBI:7896"/>
        <dbReference type="ChEBI" id="CHEBI:15377"/>
        <dbReference type="ChEBI" id="CHEBI:15378"/>
        <dbReference type="ChEBI" id="CHEBI:29950"/>
        <dbReference type="ChEBI" id="CHEBI:74151"/>
        <dbReference type="EC" id="3.1.2.22"/>
    </reaction>
</comment>
<dbReference type="AlphaFoldDB" id="A0A026VU64"/>
<evidence type="ECO:0000256" key="1">
    <source>
        <dbReference type="ARBA" id="ARBA00004236"/>
    </source>
</evidence>
<comment type="subcellular location">
    <subcellularLocation>
        <location evidence="1">Cell membrane</location>
    </subcellularLocation>
    <subcellularLocation>
        <location evidence="9">Endomembrane system</location>
        <topology evidence="9">Lipid-anchor</topology>
        <orientation evidence="9">Cytoplasmic side</orientation>
    </subcellularLocation>
</comment>
<evidence type="ECO:0000313" key="14">
    <source>
        <dbReference type="Proteomes" id="UP000053097"/>
    </source>
</evidence>
<dbReference type="GO" id="GO:0005886">
    <property type="term" value="C:plasma membrane"/>
    <property type="evidence" value="ECO:0007669"/>
    <property type="project" value="UniProtKB-SubCell"/>
</dbReference>
<protein>
    <recommendedName>
        <fullName evidence="2">palmitoyl-protein hydrolase</fullName>
        <ecNumber evidence="2">3.1.2.22</ecNumber>
    </recommendedName>
</protein>
<evidence type="ECO:0000256" key="7">
    <source>
        <dbReference type="ARBA" id="ARBA00023288"/>
    </source>
</evidence>
<feature type="region of interest" description="Disordered" evidence="11">
    <location>
        <begin position="637"/>
        <end position="753"/>
    </location>
</feature>
<proteinExistence type="inferred from homology"/>
<reference evidence="13" key="3">
    <citation type="submission" date="2018-07" db="EMBL/GenBank/DDBJ databases">
        <authorList>
            <person name="Mckenzie S.K."/>
            <person name="Kronauer D.J.C."/>
        </authorList>
    </citation>
    <scope>NUCLEOTIDE SEQUENCE</scope>
    <source>
        <strain evidence="13">Clonal line C1</strain>
    </source>
</reference>
<dbReference type="EMBL" id="QOIP01000006">
    <property type="protein sequence ID" value="RLU21526.1"/>
    <property type="molecule type" value="Genomic_DNA"/>
</dbReference>
<keyword evidence="6" id="KW-0564">Palmitate</keyword>
<feature type="compositionally biased region" description="Basic and acidic residues" evidence="11">
    <location>
        <begin position="743"/>
        <end position="753"/>
    </location>
</feature>
<organism evidence="12 14">
    <name type="scientific">Ooceraea biroi</name>
    <name type="common">Clonal raider ant</name>
    <name type="synonym">Cerapachys biroi</name>
    <dbReference type="NCBI Taxonomy" id="2015173"/>
    <lineage>
        <taxon>Eukaryota</taxon>
        <taxon>Metazoa</taxon>
        <taxon>Ecdysozoa</taxon>
        <taxon>Arthropoda</taxon>
        <taxon>Hexapoda</taxon>
        <taxon>Insecta</taxon>
        <taxon>Pterygota</taxon>
        <taxon>Neoptera</taxon>
        <taxon>Endopterygota</taxon>
        <taxon>Hymenoptera</taxon>
        <taxon>Apocrita</taxon>
        <taxon>Aculeata</taxon>
        <taxon>Formicoidea</taxon>
        <taxon>Formicidae</taxon>
        <taxon>Dorylinae</taxon>
        <taxon>Ooceraea</taxon>
    </lineage>
</organism>
<keyword evidence="14" id="KW-1185">Reference proteome</keyword>
<evidence type="ECO:0000256" key="2">
    <source>
        <dbReference type="ARBA" id="ARBA00012423"/>
    </source>
</evidence>
<evidence type="ECO:0000256" key="11">
    <source>
        <dbReference type="SAM" id="MobiDB-lite"/>
    </source>
</evidence>
<keyword evidence="7" id="KW-0449">Lipoprotein</keyword>
<gene>
    <name evidence="13" type="ORF">DMN91_005899</name>
    <name evidence="12" type="ORF">X777_16522</name>
</gene>
<comment type="similarity">
    <text evidence="8">Belongs to the AB hydrolase superfamily. ABHD17 family.</text>
</comment>
<dbReference type="FunFam" id="3.40.50.1820:FF:000008">
    <property type="entry name" value="Alpha/beta hydrolase domain-containing protein 17B"/>
    <property type="match status" value="1"/>
</dbReference>
<keyword evidence="5" id="KW-0472">Membrane</keyword>
<evidence type="ECO:0000313" key="13">
    <source>
        <dbReference type="EMBL" id="RLU21526.1"/>
    </source>
</evidence>
<dbReference type="PANTHER" id="PTHR12277:SF81">
    <property type="entry name" value="PROTEIN ABHD13"/>
    <property type="match status" value="1"/>
</dbReference>
<evidence type="ECO:0000313" key="12">
    <source>
        <dbReference type="EMBL" id="EZA47272.1"/>
    </source>
</evidence>
<name>A0A026VU64_OOCBI</name>
<evidence type="ECO:0000256" key="6">
    <source>
        <dbReference type="ARBA" id="ARBA00023139"/>
    </source>
</evidence>